<dbReference type="NCBIfam" id="TIGR00151">
    <property type="entry name" value="ispF"/>
    <property type="match status" value="1"/>
</dbReference>
<comment type="caution">
    <text evidence="13">The sequence shown here is derived from an EMBL/GenBank/DDBJ whole genome shotgun (WGS) entry which is preliminary data.</text>
</comment>
<dbReference type="EC" id="4.6.1.12" evidence="11"/>
<evidence type="ECO:0000256" key="1">
    <source>
        <dbReference type="ARBA" id="ARBA00000200"/>
    </source>
</evidence>
<dbReference type="EMBL" id="WHSB02000002">
    <property type="protein sequence ID" value="MCQ4629688.1"/>
    <property type="molecule type" value="Genomic_DNA"/>
</dbReference>
<feature type="site" description="Positions MEP for the nucleophilic attack" evidence="11">
    <location>
        <position position="165"/>
    </location>
</feature>
<feature type="site" description="Transition state stabilizer" evidence="11">
    <location>
        <position position="30"/>
    </location>
</feature>
<dbReference type="GO" id="GO:0050518">
    <property type="term" value="F:2-C-methyl-D-erythritol 4-phosphate cytidylyltransferase activity"/>
    <property type="evidence" value="ECO:0007669"/>
    <property type="project" value="UniProtKB-EC"/>
</dbReference>
<organism evidence="13 14">
    <name type="scientific">Shinella lacus</name>
    <dbReference type="NCBI Taxonomy" id="2654216"/>
    <lineage>
        <taxon>Bacteria</taxon>
        <taxon>Pseudomonadati</taxon>
        <taxon>Pseudomonadota</taxon>
        <taxon>Alphaproteobacteria</taxon>
        <taxon>Hyphomicrobiales</taxon>
        <taxon>Rhizobiaceae</taxon>
        <taxon>Shinella</taxon>
    </lineage>
</organism>
<evidence type="ECO:0000256" key="6">
    <source>
        <dbReference type="ARBA" id="ARBA00022695"/>
    </source>
</evidence>
<dbReference type="InterPro" id="IPR034683">
    <property type="entry name" value="IspD/TarI"/>
</dbReference>
<feature type="binding site" evidence="11">
    <location>
        <position position="384"/>
    </location>
    <ligand>
        <name>4-CDP-2-C-methyl-D-erythritol 2-phosphate</name>
        <dbReference type="ChEBI" id="CHEBI:57919"/>
    </ligand>
</feature>
<accession>A0ABT1R3F1</accession>
<keyword evidence="9 11" id="KW-0456">Lyase</keyword>
<evidence type="ECO:0000256" key="10">
    <source>
        <dbReference type="ARBA" id="ARBA00023268"/>
    </source>
</evidence>
<comment type="pathway">
    <text evidence="11">Isoprenoid biosynthesis; isopentenyl diphosphate biosynthesis via DXP pathway; isopentenyl diphosphate from 1-deoxy-D-xylulose 5-phosphate: step 2/6.</text>
</comment>
<feature type="binding site" evidence="11">
    <location>
        <begin position="276"/>
        <end position="277"/>
    </location>
    <ligand>
        <name>4-CDP-2-C-methyl-D-erythritol 2-phosphate</name>
        <dbReference type="ChEBI" id="CHEBI:57919"/>
    </ligand>
</feature>
<evidence type="ECO:0000256" key="8">
    <source>
        <dbReference type="ARBA" id="ARBA00023229"/>
    </source>
</evidence>
<dbReference type="HAMAP" id="MF_01520">
    <property type="entry name" value="IspDF"/>
    <property type="match status" value="1"/>
</dbReference>
<dbReference type="NCBIfam" id="TIGR00453">
    <property type="entry name" value="ispD"/>
    <property type="match status" value="1"/>
</dbReference>
<dbReference type="EC" id="2.7.7.60" evidence="11"/>
<dbReference type="InterPro" id="IPR029044">
    <property type="entry name" value="Nucleotide-diphossugar_trans"/>
</dbReference>
<keyword evidence="10 11" id="KW-0511">Multifunctional enzyme</keyword>
<feature type="site" description="Transition state stabilizer" evidence="11">
    <location>
        <position position="276"/>
    </location>
</feature>
<comment type="caution">
    <text evidence="11">Lacks conserved residue(s) required for the propagation of feature annotation.</text>
</comment>
<comment type="similarity">
    <text evidence="4">Belongs to the IspF family.</text>
</comment>
<feature type="binding site" evidence="11">
    <location>
        <position position="250"/>
    </location>
    <ligand>
        <name>a divalent metal cation</name>
        <dbReference type="ChEBI" id="CHEBI:60240"/>
    </ligand>
</feature>
<keyword evidence="14" id="KW-1185">Reference proteome</keyword>
<evidence type="ECO:0000256" key="11">
    <source>
        <dbReference type="HAMAP-Rule" id="MF_01520"/>
    </source>
</evidence>
<dbReference type="Gene3D" id="3.90.550.10">
    <property type="entry name" value="Spore Coat Polysaccharide Biosynthesis Protein SpsA, Chain A"/>
    <property type="match status" value="1"/>
</dbReference>
<dbReference type="Gene3D" id="3.30.1330.50">
    <property type="entry name" value="2-C-methyl-D-erythritol 2,4-cyclodiphosphate synthase"/>
    <property type="match status" value="1"/>
</dbReference>
<evidence type="ECO:0000256" key="7">
    <source>
        <dbReference type="ARBA" id="ARBA00022723"/>
    </source>
</evidence>
<feature type="site" description="Positions MEP for the nucleophilic attack" evidence="11">
    <location>
        <position position="222"/>
    </location>
</feature>
<protein>
    <recommendedName>
        <fullName evidence="11">Bifunctional enzyme IspD/IspF</fullName>
    </recommendedName>
    <domain>
        <recommendedName>
            <fullName evidence="11">2-C-methyl-D-erythritol 4-phosphate cytidylyltransferase</fullName>
            <ecNumber evidence="11">2.7.7.60</ecNumber>
        </recommendedName>
        <alternativeName>
            <fullName evidence="11">4-diphosphocytidyl-2C-methyl-D-erythritol synthase</fullName>
        </alternativeName>
        <alternativeName>
            <fullName evidence="11">MEP cytidylyltransferase</fullName>
            <shortName evidence="11">MCT</shortName>
        </alternativeName>
    </domain>
    <domain>
        <recommendedName>
            <fullName evidence="11">2-C-methyl-D-erythritol 2,4-cyclodiphosphate synthase</fullName>
            <shortName evidence="11">MECDP-synthase</shortName>
            <shortName evidence="11">MECPP-synthase</shortName>
            <shortName evidence="11">MECPS</shortName>
            <ecNumber evidence="11">4.6.1.12</ecNumber>
        </recommendedName>
    </domain>
</protein>
<sequence>MLAEKTLSCGVVIVAAGRGERAGSHAEGPKQYRRIGGRPVISHTLDLFVNWQPARRIVVVIHKDDEALFETARAAALPAGDRLTVVHGGATRQQSVLAGLEALADEDITHVLIQDAVRPFVEPAMLERTLAAFHNGARAVLPAVAVADTLKRADANGNVAETVSRSGLFAAQTPQSFHFAAILEAHRRASVSGHDDFTDDAAIAEWAGVRVHLVEGSAGNVKLTLQKDIAMADQRLSHGLPDVRTGNGYDVHQLVEGDGVTLCGIFIPHDQKLSGHSDADVALHALTDALLATCGAGDIGDHFPPSDMQWKGAASRIFLEHAAAIVRKNGGTIMNADVSLIAEAPKIGPHRETMRKNLSDMLGISLDRCSVKATTNEKIGFVGRREGIAAIATATVVYRGTDA</sequence>
<dbReference type="PROSITE" id="PS01350">
    <property type="entry name" value="ISPF"/>
    <property type="match status" value="1"/>
</dbReference>
<dbReference type="HAMAP" id="MF_00107">
    <property type="entry name" value="IspF"/>
    <property type="match status" value="1"/>
</dbReference>
<feature type="site" description="Transition state stabilizer" evidence="11">
    <location>
        <position position="375"/>
    </location>
</feature>
<feature type="binding site" evidence="11">
    <location>
        <begin position="298"/>
        <end position="300"/>
    </location>
    <ligand>
        <name>4-CDP-2-C-methyl-D-erythritol 2-phosphate</name>
        <dbReference type="ChEBI" id="CHEBI:57919"/>
    </ligand>
</feature>
<evidence type="ECO:0000256" key="5">
    <source>
        <dbReference type="ARBA" id="ARBA00022679"/>
    </source>
</evidence>
<keyword evidence="6 11" id="KW-0548">Nucleotidyltransferase</keyword>
<comment type="pathway">
    <text evidence="3 11">Isoprenoid biosynthesis; isopentenyl diphosphate biosynthesis via DXP pathway; isopentenyl diphosphate from 1-deoxy-D-xylulose 5-phosphate: step 4/6.</text>
</comment>
<dbReference type="InterPro" id="IPR003526">
    <property type="entry name" value="MECDP_synthase"/>
</dbReference>
<dbReference type="InterPro" id="IPR036571">
    <property type="entry name" value="MECDP_synthase_sf"/>
</dbReference>
<dbReference type="SUPFAM" id="SSF53448">
    <property type="entry name" value="Nucleotide-diphospho-sugar transferases"/>
    <property type="match status" value="1"/>
</dbReference>
<dbReference type="SUPFAM" id="SSF69765">
    <property type="entry name" value="IpsF-like"/>
    <property type="match status" value="1"/>
</dbReference>
<proteinExistence type="inferred from homology"/>
<keyword evidence="7 11" id="KW-0479">Metal-binding</keyword>
<comment type="catalytic activity">
    <reaction evidence="11">
        <text>2-C-methyl-D-erythritol 4-phosphate + CTP + H(+) = 4-CDP-2-C-methyl-D-erythritol + diphosphate</text>
        <dbReference type="Rhea" id="RHEA:13429"/>
        <dbReference type="ChEBI" id="CHEBI:15378"/>
        <dbReference type="ChEBI" id="CHEBI:33019"/>
        <dbReference type="ChEBI" id="CHEBI:37563"/>
        <dbReference type="ChEBI" id="CHEBI:57823"/>
        <dbReference type="ChEBI" id="CHEBI:58262"/>
        <dbReference type="EC" id="2.7.7.60"/>
    </reaction>
</comment>
<evidence type="ECO:0000313" key="14">
    <source>
        <dbReference type="Proteomes" id="UP000996601"/>
    </source>
</evidence>
<dbReference type="CDD" id="cd02516">
    <property type="entry name" value="CDP-ME_synthetase"/>
    <property type="match status" value="1"/>
</dbReference>
<evidence type="ECO:0000256" key="4">
    <source>
        <dbReference type="ARBA" id="ARBA00008480"/>
    </source>
</evidence>
<keyword evidence="8 11" id="KW-0414">Isoprene biosynthesis</keyword>
<dbReference type="InterPro" id="IPR026596">
    <property type="entry name" value="IspD/F"/>
</dbReference>
<comment type="similarity">
    <text evidence="11">In the C-terminal section; belongs to the IspF family.</text>
</comment>
<dbReference type="CDD" id="cd00554">
    <property type="entry name" value="MECDP_synthase"/>
    <property type="match status" value="1"/>
</dbReference>
<feature type="binding site" evidence="11">
    <location>
        <position position="252"/>
    </location>
    <ligand>
        <name>a divalent metal cation</name>
        <dbReference type="ChEBI" id="CHEBI:60240"/>
    </ligand>
</feature>
<dbReference type="NCBIfam" id="NF006899">
    <property type="entry name" value="PRK09382.1"/>
    <property type="match status" value="1"/>
</dbReference>
<evidence type="ECO:0000256" key="2">
    <source>
        <dbReference type="ARBA" id="ARBA00001968"/>
    </source>
</evidence>
<gene>
    <name evidence="11" type="primary">ispDF</name>
    <name evidence="13" type="ORF">GB927_006535</name>
</gene>
<dbReference type="HAMAP" id="MF_00108">
    <property type="entry name" value="IspD"/>
    <property type="match status" value="1"/>
</dbReference>
<dbReference type="RefSeq" id="WP_256115859.1">
    <property type="nucleotide sequence ID" value="NZ_WHSB02000002.1"/>
</dbReference>
<evidence type="ECO:0000256" key="3">
    <source>
        <dbReference type="ARBA" id="ARBA00004709"/>
    </source>
</evidence>
<evidence type="ECO:0000256" key="9">
    <source>
        <dbReference type="ARBA" id="ARBA00023239"/>
    </source>
</evidence>
<feature type="region of interest" description="2-C-methyl-D-erythritol 4-phosphate cytidylyltransferase" evidence="11">
    <location>
        <begin position="1"/>
        <end position="243"/>
    </location>
</feature>
<dbReference type="InterPro" id="IPR001228">
    <property type="entry name" value="IspD"/>
</dbReference>
<name>A0ABT1R3F1_9HYPH</name>
<feature type="binding site" evidence="11">
    <location>
        <position position="284"/>
    </location>
    <ligand>
        <name>a divalent metal cation</name>
        <dbReference type="ChEBI" id="CHEBI:60240"/>
    </ligand>
</feature>
<feature type="site" description="Transition state stabilizer" evidence="11">
    <location>
        <position position="21"/>
    </location>
</feature>
<evidence type="ECO:0000313" key="13">
    <source>
        <dbReference type="EMBL" id="MCQ4629688.1"/>
    </source>
</evidence>
<dbReference type="Proteomes" id="UP000996601">
    <property type="component" value="Unassembled WGS sequence"/>
</dbReference>
<dbReference type="Pfam" id="PF02542">
    <property type="entry name" value="YgbB"/>
    <property type="match status" value="1"/>
</dbReference>
<dbReference type="PANTHER" id="PTHR43181:SF1">
    <property type="entry name" value="2-C-METHYL-D-ERYTHRITOL 2,4-CYCLODIPHOSPHATE SYNTHASE, CHLOROPLASTIC"/>
    <property type="match status" value="1"/>
</dbReference>
<feature type="binding site" evidence="11">
    <location>
        <position position="381"/>
    </location>
    <ligand>
        <name>4-CDP-2-C-methyl-D-erythritol 2-phosphate</name>
        <dbReference type="ChEBI" id="CHEBI:57919"/>
    </ligand>
</feature>
<feature type="binding site" evidence="11">
    <location>
        <begin position="374"/>
        <end position="377"/>
    </location>
    <ligand>
        <name>4-CDP-2-C-methyl-D-erythritol 2-phosphate</name>
        <dbReference type="ChEBI" id="CHEBI:57919"/>
    </ligand>
</feature>
<keyword evidence="5 11" id="KW-0808">Transferase</keyword>
<reference evidence="13" key="1">
    <citation type="submission" date="2021-07" db="EMBL/GenBank/DDBJ databases">
        <title>Shinella sp. nov., a novel member of the genus Shinella from water.</title>
        <authorList>
            <person name="Deng Y."/>
        </authorList>
    </citation>
    <scope>NUCLEOTIDE SEQUENCE</scope>
    <source>
        <strain evidence="13">CPCC 100929</strain>
    </source>
</reference>
<evidence type="ECO:0000259" key="12">
    <source>
        <dbReference type="Pfam" id="PF02542"/>
    </source>
</evidence>
<comment type="similarity">
    <text evidence="11">In the N-terminal section; belongs to the IspD/TarI cytidylyltransferase family. IspD subfamily.</text>
</comment>
<dbReference type="PANTHER" id="PTHR43181">
    <property type="entry name" value="2-C-METHYL-D-ERYTHRITOL 2,4-CYCLODIPHOSPHATE SYNTHASE, CHLOROPLASTIC"/>
    <property type="match status" value="1"/>
</dbReference>
<feature type="domain" description="2-C-methyl-D-erythritol 2,4-cyclodiphosphate synthase" evidence="12">
    <location>
        <begin position="244"/>
        <end position="396"/>
    </location>
</feature>
<dbReference type="Pfam" id="PF01128">
    <property type="entry name" value="IspD"/>
    <property type="match status" value="1"/>
</dbReference>
<comment type="cofactor">
    <cofactor evidence="2 11">
        <name>a divalent metal cation</name>
        <dbReference type="ChEBI" id="CHEBI:60240"/>
    </cofactor>
</comment>
<comment type="catalytic activity">
    <reaction evidence="1 11">
        <text>4-CDP-2-C-methyl-D-erythritol 2-phosphate = 2-C-methyl-D-erythritol 2,4-cyclic diphosphate + CMP</text>
        <dbReference type="Rhea" id="RHEA:23864"/>
        <dbReference type="ChEBI" id="CHEBI:57919"/>
        <dbReference type="ChEBI" id="CHEBI:58483"/>
        <dbReference type="ChEBI" id="CHEBI:60377"/>
        <dbReference type="EC" id="4.6.1.12"/>
    </reaction>
</comment>
<comment type="function">
    <text evidence="11">Bifunctional enzyme that catalyzes the formation of 4-diphosphocytidyl-2-C-methyl-D-erythritol from CTP and 2-C-methyl-D-erythritol 4-phosphate (MEP) (IspD), and catalyzes the conversion of 4-diphosphocytidyl-2-C-methyl-D-erythritol 2-phosphate (CDP-ME2P) to 2-C-methyl-D-erythritol 2,4-cyclodiphosphate (ME-CPP) with a corresponding release of cytidine 5-monophosphate (CMP) (IspF).</text>
</comment>
<feature type="binding site" evidence="11">
    <location>
        <begin position="250"/>
        <end position="252"/>
    </location>
    <ligand>
        <name>4-CDP-2-C-methyl-D-erythritol 2-phosphate</name>
        <dbReference type="ChEBI" id="CHEBI:57919"/>
    </ligand>
</feature>
<dbReference type="GO" id="GO:0008685">
    <property type="term" value="F:2-C-methyl-D-erythritol 2,4-cyclodiphosphate synthase activity"/>
    <property type="evidence" value="ECO:0007669"/>
    <property type="project" value="UniProtKB-EC"/>
</dbReference>
<feature type="region of interest" description="2-C-methyl-D-erythritol 2,4-cyclodiphosphate synthase" evidence="11">
    <location>
        <begin position="244"/>
        <end position="403"/>
    </location>
</feature>
<dbReference type="InterPro" id="IPR020555">
    <property type="entry name" value="MECDP_synthase_CS"/>
</dbReference>